<evidence type="ECO:0000256" key="7">
    <source>
        <dbReference type="ARBA" id="ARBA00023136"/>
    </source>
</evidence>
<keyword evidence="6 8" id="KW-1133">Transmembrane helix</keyword>
<dbReference type="InterPro" id="IPR000515">
    <property type="entry name" value="MetI-like"/>
</dbReference>
<evidence type="ECO:0000313" key="10">
    <source>
        <dbReference type="EMBL" id="BAT27464.1"/>
    </source>
</evidence>
<feature type="transmembrane region" description="Helical" evidence="8">
    <location>
        <begin position="96"/>
        <end position="116"/>
    </location>
</feature>
<dbReference type="PANTHER" id="PTHR30614">
    <property type="entry name" value="MEMBRANE COMPONENT OF AMINO ACID ABC TRANSPORTER"/>
    <property type="match status" value="1"/>
</dbReference>
<dbReference type="OrthoDB" id="7255919at2"/>
<evidence type="ECO:0000256" key="2">
    <source>
        <dbReference type="ARBA" id="ARBA00010072"/>
    </source>
</evidence>
<sequence length="231" mass="25376">MFSQIAYEWPQFATYYNLIFLAKAAGTTLALSALGVILGSLLGLVLAVTRATRSPWLAPLRIIAFAFTEIFRRVPFLVTLMLAFFVFQMFLADTSLFLVAAVTTTLIAAAYLSEIIRGGLNSVHLNQWEAAVAMNFTLLQTIRLVILPQAWRIILPPAFGFFVLFIKDTALASQIGVVELTFAGKVLNNKGFSPTLAFGAILVIYFMISYPLARLGAALEANLASSRHHRP</sequence>
<accession>A0A0P0Z0T6</accession>
<dbReference type="GO" id="GO:0006865">
    <property type="term" value="P:amino acid transport"/>
    <property type="evidence" value="ECO:0007669"/>
    <property type="project" value="TreeGrafter"/>
</dbReference>
<dbReference type="Gene3D" id="1.10.3720.10">
    <property type="entry name" value="MetI-like"/>
    <property type="match status" value="1"/>
</dbReference>
<evidence type="ECO:0000256" key="3">
    <source>
        <dbReference type="ARBA" id="ARBA00022448"/>
    </source>
</evidence>
<evidence type="ECO:0000256" key="5">
    <source>
        <dbReference type="ARBA" id="ARBA00022692"/>
    </source>
</evidence>
<keyword evidence="4" id="KW-1003">Cell membrane</keyword>
<dbReference type="PROSITE" id="PS50928">
    <property type="entry name" value="ABC_TM1"/>
    <property type="match status" value="1"/>
</dbReference>
<dbReference type="InterPro" id="IPR035906">
    <property type="entry name" value="MetI-like_sf"/>
</dbReference>
<evidence type="ECO:0000256" key="8">
    <source>
        <dbReference type="RuleBase" id="RU363032"/>
    </source>
</evidence>
<feature type="transmembrane region" description="Helical" evidence="8">
    <location>
        <begin position="195"/>
        <end position="213"/>
    </location>
</feature>
<organism evidence="10">
    <name type="scientific">Aureimonas frigidaquae</name>
    <dbReference type="NCBI Taxonomy" id="424757"/>
    <lineage>
        <taxon>Bacteria</taxon>
        <taxon>Pseudomonadati</taxon>
        <taxon>Pseudomonadota</taxon>
        <taxon>Alphaproteobacteria</taxon>
        <taxon>Hyphomicrobiales</taxon>
        <taxon>Aurantimonadaceae</taxon>
        <taxon>Aureimonas</taxon>
    </lineage>
</organism>
<dbReference type="CDD" id="cd06261">
    <property type="entry name" value="TM_PBP2"/>
    <property type="match status" value="1"/>
</dbReference>
<keyword evidence="7 8" id="KW-0472">Membrane</keyword>
<evidence type="ECO:0000256" key="1">
    <source>
        <dbReference type="ARBA" id="ARBA00004429"/>
    </source>
</evidence>
<dbReference type="InterPro" id="IPR043429">
    <property type="entry name" value="ArtM/GltK/GlnP/TcyL/YhdX-like"/>
</dbReference>
<dbReference type="NCBIfam" id="TIGR01726">
    <property type="entry name" value="HEQRo_perm_3TM"/>
    <property type="match status" value="1"/>
</dbReference>
<dbReference type="EMBL" id="LC066375">
    <property type="protein sequence ID" value="BAT27464.1"/>
    <property type="molecule type" value="Genomic_DNA"/>
</dbReference>
<dbReference type="RefSeq" id="WP_062228517.1">
    <property type="nucleotide sequence ID" value="NZ_BBWR01000012.1"/>
</dbReference>
<comment type="subcellular location">
    <subcellularLocation>
        <location evidence="1">Cell inner membrane</location>
        <topology evidence="1">Multi-pass membrane protein</topology>
    </subcellularLocation>
    <subcellularLocation>
        <location evidence="8">Cell membrane</location>
        <topology evidence="8">Multi-pass membrane protein</topology>
    </subcellularLocation>
</comment>
<evidence type="ECO:0000256" key="4">
    <source>
        <dbReference type="ARBA" id="ARBA00022475"/>
    </source>
</evidence>
<keyword evidence="5 8" id="KW-0812">Transmembrane</keyword>
<name>A0A0P0Z0T6_9HYPH</name>
<reference evidence="10" key="1">
    <citation type="journal article" date="2015" name="Proc. Natl. Acad. Sci. U.S.A.">
        <title>Bacterial clade with the ribosomal RNA operon on a small plasmid rather than the chromosome.</title>
        <authorList>
            <person name="Anda M."/>
            <person name="Ohtsubo Y."/>
            <person name="Okubo T."/>
            <person name="Sugawara M."/>
            <person name="Nagata Y."/>
            <person name="Tsuda M."/>
            <person name="Minamisawa K."/>
            <person name="Mitsui H."/>
        </authorList>
    </citation>
    <scope>NUCLEOTIDE SEQUENCE</scope>
    <source>
        <strain evidence="10">JCM 14755</strain>
    </source>
</reference>
<dbReference type="AlphaFoldDB" id="A0A0P0Z0T6"/>
<dbReference type="PANTHER" id="PTHR30614:SF34">
    <property type="entry name" value="BLR6398 PROTEIN"/>
    <property type="match status" value="1"/>
</dbReference>
<protein>
    <submittedName>
        <fullName evidence="10">Amino acid ABC transporter permease</fullName>
    </submittedName>
</protein>
<feature type="transmembrane region" description="Helical" evidence="8">
    <location>
        <begin position="20"/>
        <end position="49"/>
    </location>
</feature>
<keyword evidence="3 8" id="KW-0813">Transport</keyword>
<dbReference type="Pfam" id="PF00528">
    <property type="entry name" value="BPD_transp_1"/>
    <property type="match status" value="1"/>
</dbReference>
<dbReference type="SUPFAM" id="SSF161098">
    <property type="entry name" value="MetI-like"/>
    <property type="match status" value="1"/>
</dbReference>
<comment type="similarity">
    <text evidence="2">Belongs to the binding-protein-dependent transport system permease family. HisMQ subfamily.</text>
</comment>
<proteinExistence type="inferred from homology"/>
<dbReference type="GO" id="GO:0022857">
    <property type="term" value="F:transmembrane transporter activity"/>
    <property type="evidence" value="ECO:0007669"/>
    <property type="project" value="InterPro"/>
</dbReference>
<evidence type="ECO:0000259" key="9">
    <source>
        <dbReference type="PROSITE" id="PS50928"/>
    </source>
</evidence>
<dbReference type="GO" id="GO:0043190">
    <property type="term" value="C:ATP-binding cassette (ABC) transporter complex"/>
    <property type="evidence" value="ECO:0007669"/>
    <property type="project" value="InterPro"/>
</dbReference>
<feature type="domain" description="ABC transmembrane type-1" evidence="9">
    <location>
        <begin position="25"/>
        <end position="213"/>
    </location>
</feature>
<feature type="transmembrane region" description="Helical" evidence="8">
    <location>
        <begin position="70"/>
        <end position="90"/>
    </location>
</feature>
<dbReference type="InterPro" id="IPR010065">
    <property type="entry name" value="AA_ABC_transptr_permease_3TM"/>
</dbReference>
<evidence type="ECO:0000256" key="6">
    <source>
        <dbReference type="ARBA" id="ARBA00022989"/>
    </source>
</evidence>